<dbReference type="STRING" id="1072256.CUTER_07685"/>
<protein>
    <submittedName>
        <fullName evidence="2">Uncharacterized protein</fullName>
    </submittedName>
</protein>
<accession>A0A0G3HDT1</accession>
<dbReference type="AlphaFoldDB" id="A0A0G3HDT1"/>
<sequence>MVSQVYRTLAAIVGAVLIVVGGLALWAGAFADDFIGEQMAQQQITMPSEQSIDEQVKGGMISEETAEDLRPFADQPMSNGTHARAYSQYINDHMQSSAKFAGVPEEYRSYNGLGKVIADKEAELKEELAKDNPKASEEELEYLMTKESENPKTKYQAAREHAELKSLVNDMFFDGNMLKGTLLNVYGWGLVGSIATIAGWALLIVGILMVAGGLLLGRKRAEK</sequence>
<name>A0A0G3HDT1_9CORY</name>
<keyword evidence="3" id="KW-1185">Reference proteome</keyword>
<feature type="transmembrane region" description="Helical" evidence="1">
    <location>
        <begin position="186"/>
        <end position="216"/>
    </location>
</feature>
<dbReference type="Proteomes" id="UP000035548">
    <property type="component" value="Chromosome"/>
</dbReference>
<dbReference type="EMBL" id="CP011546">
    <property type="protein sequence ID" value="AKK11526.1"/>
    <property type="molecule type" value="Genomic_DNA"/>
</dbReference>
<evidence type="ECO:0000256" key="1">
    <source>
        <dbReference type="SAM" id="Phobius"/>
    </source>
</evidence>
<evidence type="ECO:0000313" key="2">
    <source>
        <dbReference type="EMBL" id="AKK11526.1"/>
    </source>
</evidence>
<dbReference type="KEGG" id="cut:CUTER_07685"/>
<keyword evidence="1" id="KW-0812">Transmembrane</keyword>
<dbReference type="OrthoDB" id="3378428at2"/>
<gene>
    <name evidence="2" type="ORF">CUTER_07685</name>
</gene>
<dbReference type="RefSeq" id="WP_047259922.1">
    <property type="nucleotide sequence ID" value="NZ_CP011546.1"/>
</dbReference>
<proteinExistence type="predicted"/>
<reference evidence="3" key="2">
    <citation type="submission" date="2015-05" db="EMBL/GenBank/DDBJ databases">
        <title>Complete genome sequence of Corynebacterium uterequi DSM 45634, isolated from the uterus of a maiden mare.</title>
        <authorList>
            <person name="Ruckert C."/>
            <person name="Albersmeier A."/>
            <person name="Winkler A."/>
            <person name="Tauch A."/>
        </authorList>
    </citation>
    <scope>NUCLEOTIDE SEQUENCE [LARGE SCALE GENOMIC DNA]</scope>
    <source>
        <strain evidence="3">DSM 45634</strain>
    </source>
</reference>
<evidence type="ECO:0000313" key="3">
    <source>
        <dbReference type="Proteomes" id="UP000035548"/>
    </source>
</evidence>
<keyword evidence="1" id="KW-1133">Transmembrane helix</keyword>
<reference evidence="2 3" key="1">
    <citation type="journal article" date="2015" name="Genome Announc.">
        <title>Virulence Factor Genes Detected in the Complete Genome Sequence of Corynebacterium uterequi DSM 45634, Isolated from the Uterus of a Maiden Mare.</title>
        <authorList>
            <person name="Ruckert C."/>
            <person name="Kriete M."/>
            <person name="Jaenicke S."/>
            <person name="Winkler A."/>
            <person name="Tauch A."/>
        </authorList>
    </citation>
    <scope>NUCLEOTIDE SEQUENCE [LARGE SCALE GENOMIC DNA]</scope>
    <source>
        <strain evidence="2 3">DSM 45634</strain>
    </source>
</reference>
<organism evidence="2 3">
    <name type="scientific">Corynebacterium uterequi</name>
    <dbReference type="NCBI Taxonomy" id="1072256"/>
    <lineage>
        <taxon>Bacteria</taxon>
        <taxon>Bacillati</taxon>
        <taxon>Actinomycetota</taxon>
        <taxon>Actinomycetes</taxon>
        <taxon>Mycobacteriales</taxon>
        <taxon>Corynebacteriaceae</taxon>
        <taxon>Corynebacterium</taxon>
    </lineage>
</organism>
<dbReference type="PATRIC" id="fig|1072256.5.peg.1520"/>
<keyword evidence="1" id="KW-0472">Membrane</keyword>